<dbReference type="InterPro" id="IPR037069">
    <property type="entry name" value="AcylCoA_DH/ox_N_sf"/>
</dbReference>
<comment type="cofactor">
    <cofactor evidence="1">
        <name>FAD</name>
        <dbReference type="ChEBI" id="CHEBI:57692"/>
    </cofactor>
</comment>
<evidence type="ECO:0000313" key="8">
    <source>
        <dbReference type="EMBL" id="OHV34944.1"/>
    </source>
</evidence>
<dbReference type="InterPro" id="IPR009100">
    <property type="entry name" value="AcylCoA_DH/oxidase_NM_dom_sf"/>
</dbReference>
<keyword evidence="5" id="KW-0560">Oxidoreductase</keyword>
<organism evidence="8 9">
    <name type="scientific">Parafrankia colletiae</name>
    <dbReference type="NCBI Taxonomy" id="573497"/>
    <lineage>
        <taxon>Bacteria</taxon>
        <taxon>Bacillati</taxon>
        <taxon>Actinomycetota</taxon>
        <taxon>Actinomycetes</taxon>
        <taxon>Frankiales</taxon>
        <taxon>Frankiaceae</taxon>
        <taxon>Parafrankia</taxon>
    </lineage>
</organism>
<dbReference type="OrthoDB" id="8677713at2"/>
<gene>
    <name evidence="8" type="ORF">CC117_20750</name>
</gene>
<comment type="caution">
    <text evidence="8">The sequence shown here is derived from an EMBL/GenBank/DDBJ whole genome shotgun (WGS) entry which is preliminary data.</text>
</comment>
<dbReference type="InterPro" id="IPR009075">
    <property type="entry name" value="AcylCo_DH/oxidase_C"/>
</dbReference>
<dbReference type="PANTHER" id="PTHR43884:SF20">
    <property type="entry name" value="ACYL-COA DEHYDROGENASE FADE28"/>
    <property type="match status" value="1"/>
</dbReference>
<evidence type="ECO:0000256" key="2">
    <source>
        <dbReference type="ARBA" id="ARBA00009347"/>
    </source>
</evidence>
<feature type="domain" description="Acyl-CoA dehydrogenase/oxidase C-terminal" evidence="6">
    <location>
        <begin position="201"/>
        <end position="312"/>
    </location>
</feature>
<dbReference type="Gene3D" id="1.20.140.10">
    <property type="entry name" value="Butyryl-CoA Dehydrogenase, subunit A, domain 3"/>
    <property type="match status" value="1"/>
</dbReference>
<dbReference type="Gene3D" id="1.10.540.10">
    <property type="entry name" value="Acyl-CoA dehydrogenase/oxidase, N-terminal domain"/>
    <property type="match status" value="1"/>
</dbReference>
<dbReference type="EMBL" id="MBLM01000125">
    <property type="protein sequence ID" value="OHV34944.1"/>
    <property type="molecule type" value="Genomic_DNA"/>
</dbReference>
<sequence length="340" mass="35888">MITTDASEEIRQLRDALRGTLGTAHQELPSAPAADWREGWRALAELGVTGFCVPEEKGGIGLRADAAVAVATELGAALHGSPYAGLAASARVLALADDPVADQVLSGVLSGERVCGFGRLSGDGRVARLVDGVAHSDALVLLEQDGDGATLLLDPLDWSADARHHGFDVSRTCADVTVVPGQGRRLVVPAVAVAVDLYELLLAADTVGSAHRMLERTVTYAGQRRSFGRPIGGFQAVQHRLVDHSVRVRGMTLVVTEAARLLSAGSSRARRWVAVAGSSTGAGAPHILHDLLQLSGAIGFTWEYGLHFHQRRVHQNARLAANPRGALRALADLEGWTDAR</sequence>
<dbReference type="InterPro" id="IPR036250">
    <property type="entry name" value="AcylCo_DH-like_C"/>
</dbReference>
<dbReference type="SUPFAM" id="SSF47203">
    <property type="entry name" value="Acyl-CoA dehydrogenase C-terminal domain-like"/>
    <property type="match status" value="1"/>
</dbReference>
<evidence type="ECO:0000259" key="6">
    <source>
        <dbReference type="Pfam" id="PF00441"/>
    </source>
</evidence>
<evidence type="ECO:0000313" key="9">
    <source>
        <dbReference type="Proteomes" id="UP000179627"/>
    </source>
</evidence>
<reference evidence="9" key="1">
    <citation type="submission" date="2016-07" db="EMBL/GenBank/DDBJ databases">
        <title>Sequence Frankia sp. strain CcI1.17.</title>
        <authorList>
            <person name="Ghodhbane-Gtari F."/>
            <person name="Swanson E."/>
            <person name="Gueddou A."/>
            <person name="Morris K."/>
            <person name="Hezbri K."/>
            <person name="Ktari A."/>
            <person name="Nouioui I."/>
            <person name="Abebe-Akele F."/>
            <person name="Simpson S."/>
            <person name="Thomas K."/>
            <person name="Gtari M."/>
            <person name="Tisa L.S."/>
            <person name="Hurst S."/>
        </authorList>
    </citation>
    <scope>NUCLEOTIDE SEQUENCE [LARGE SCALE GENOMIC DNA]</scope>
    <source>
        <strain evidence="9">Cc1.17</strain>
    </source>
</reference>
<accession>A0A1S1QRD1</accession>
<dbReference type="SUPFAM" id="SSF56645">
    <property type="entry name" value="Acyl-CoA dehydrogenase NM domain-like"/>
    <property type="match status" value="1"/>
</dbReference>
<dbReference type="GO" id="GO:0003995">
    <property type="term" value="F:acyl-CoA dehydrogenase activity"/>
    <property type="evidence" value="ECO:0007669"/>
    <property type="project" value="TreeGrafter"/>
</dbReference>
<keyword evidence="3" id="KW-0285">Flavoprotein</keyword>
<feature type="domain" description="Acyl-CoA dehydrogenase/oxidase N-terminal" evidence="7">
    <location>
        <begin position="8"/>
        <end position="112"/>
    </location>
</feature>
<dbReference type="Proteomes" id="UP000179627">
    <property type="component" value="Unassembled WGS sequence"/>
</dbReference>
<evidence type="ECO:0000256" key="1">
    <source>
        <dbReference type="ARBA" id="ARBA00001974"/>
    </source>
</evidence>
<keyword evidence="4" id="KW-0274">FAD</keyword>
<evidence type="ECO:0000259" key="7">
    <source>
        <dbReference type="Pfam" id="PF02771"/>
    </source>
</evidence>
<dbReference type="Pfam" id="PF02771">
    <property type="entry name" value="Acyl-CoA_dh_N"/>
    <property type="match status" value="1"/>
</dbReference>
<dbReference type="AlphaFoldDB" id="A0A1S1QRD1"/>
<evidence type="ECO:0000256" key="4">
    <source>
        <dbReference type="ARBA" id="ARBA00022827"/>
    </source>
</evidence>
<proteinExistence type="inferred from homology"/>
<dbReference type="PANTHER" id="PTHR43884">
    <property type="entry name" value="ACYL-COA DEHYDROGENASE"/>
    <property type="match status" value="1"/>
</dbReference>
<dbReference type="InterPro" id="IPR013786">
    <property type="entry name" value="AcylCoA_DH/ox_N"/>
</dbReference>
<protein>
    <submittedName>
        <fullName evidence="8">Acyl-CoA dehydrogenase</fullName>
    </submittedName>
</protein>
<dbReference type="GO" id="GO:0050660">
    <property type="term" value="F:flavin adenine dinucleotide binding"/>
    <property type="evidence" value="ECO:0007669"/>
    <property type="project" value="InterPro"/>
</dbReference>
<comment type="similarity">
    <text evidence="2">Belongs to the acyl-CoA dehydrogenase family.</text>
</comment>
<dbReference type="Pfam" id="PF00441">
    <property type="entry name" value="Acyl-CoA_dh_1"/>
    <property type="match status" value="1"/>
</dbReference>
<evidence type="ECO:0000256" key="5">
    <source>
        <dbReference type="ARBA" id="ARBA00023002"/>
    </source>
</evidence>
<keyword evidence="9" id="KW-1185">Reference proteome</keyword>
<name>A0A1S1QRD1_9ACTN</name>
<evidence type="ECO:0000256" key="3">
    <source>
        <dbReference type="ARBA" id="ARBA00022630"/>
    </source>
</evidence>